<evidence type="ECO:0000256" key="2">
    <source>
        <dbReference type="ARBA" id="ARBA00022448"/>
    </source>
</evidence>
<protein>
    <submittedName>
        <fullName evidence="14">Transporter substrate-binding domain-containing protein</fullName>
    </submittedName>
</protein>
<evidence type="ECO:0000256" key="8">
    <source>
        <dbReference type="ARBA" id="ARBA00023180"/>
    </source>
</evidence>
<keyword evidence="2" id="KW-0813">Transport</keyword>
<dbReference type="SMART" id="SM00062">
    <property type="entry name" value="PBPb"/>
    <property type="match status" value="1"/>
</dbReference>
<feature type="chain" id="PRO_5046744898" evidence="11">
    <location>
        <begin position="36"/>
        <end position="378"/>
    </location>
</feature>
<dbReference type="RefSeq" id="WP_305105675.1">
    <property type="nucleotide sequence ID" value="NZ_JAUTWS010000021.1"/>
</dbReference>
<feature type="transmembrane region" description="Helical" evidence="10">
    <location>
        <begin position="158"/>
        <end position="180"/>
    </location>
</feature>
<dbReference type="Pfam" id="PF00497">
    <property type="entry name" value="SBP_bac_3"/>
    <property type="match status" value="1"/>
</dbReference>
<evidence type="ECO:0000256" key="1">
    <source>
        <dbReference type="ARBA" id="ARBA00004141"/>
    </source>
</evidence>
<evidence type="ECO:0000256" key="5">
    <source>
        <dbReference type="ARBA" id="ARBA00023065"/>
    </source>
</evidence>
<feature type="domain" description="Solute-binding protein family 3/N-terminal" evidence="12">
    <location>
        <begin position="47"/>
        <end position="377"/>
    </location>
</feature>
<sequence>MAVRHMLGGPQSRRALRPLSAALALGVAVVSGARAQPDAPPASTRPLLRVVTGYSSPFVTLPGTPVSGYSVEVWQEVARRLGAETEWQVLPDLSEDAQIAAVAAGQADAAISALAITAEREAQVDFSVPYASSGLQVLVRAGQTDSLGAALQALATPAILWLLLIGAGIALALAHLLWLIERRANPAFRLSYPRAIAEGVWGVMLIIATGEHGDRDAPRPLKRFVVGGMWLLGVVLIAQFTATITAALTVETLRSDIQGPGDLPGRTIATAPGSVAATWLAARDLPFLPVSDTEQAYAMLVRGEVQAIVYEAPQLRHWLATRGPSMASLVGPVFRPETYAIAVRLGSPLRKQVNAALLSMQADGTAEAIERRWFAMPR</sequence>
<evidence type="ECO:0000256" key="11">
    <source>
        <dbReference type="SAM" id="SignalP"/>
    </source>
</evidence>
<keyword evidence="9" id="KW-0407">Ion channel</keyword>
<organism evidence="14 15">
    <name type="scientific">Paracraurococcus lichenis</name>
    <dbReference type="NCBI Taxonomy" id="3064888"/>
    <lineage>
        <taxon>Bacteria</taxon>
        <taxon>Pseudomonadati</taxon>
        <taxon>Pseudomonadota</taxon>
        <taxon>Alphaproteobacteria</taxon>
        <taxon>Acetobacterales</taxon>
        <taxon>Roseomonadaceae</taxon>
        <taxon>Paracraurococcus</taxon>
    </lineage>
</organism>
<comment type="subcellular location">
    <subcellularLocation>
        <location evidence="1">Membrane</location>
        <topology evidence="1">Multi-pass membrane protein</topology>
    </subcellularLocation>
</comment>
<comment type="caution">
    <text evidence="14">The sequence shown here is derived from an EMBL/GenBank/DDBJ whole genome shotgun (WGS) entry which is preliminary data.</text>
</comment>
<evidence type="ECO:0000313" key="14">
    <source>
        <dbReference type="EMBL" id="MDO9710817.1"/>
    </source>
</evidence>
<evidence type="ECO:0000259" key="12">
    <source>
        <dbReference type="SMART" id="SM00062"/>
    </source>
</evidence>
<reference evidence="14 15" key="1">
    <citation type="submission" date="2023-08" db="EMBL/GenBank/DDBJ databases">
        <title>The draft genome sequence of Paracraurococcus sp. LOR1-02.</title>
        <authorList>
            <person name="Kingkaew E."/>
            <person name="Tanasupawat S."/>
        </authorList>
    </citation>
    <scope>NUCLEOTIDE SEQUENCE [LARGE SCALE GENOMIC DNA]</scope>
    <source>
        <strain evidence="14 15">LOR1-02</strain>
    </source>
</reference>
<dbReference type="PANTHER" id="PTHR18966">
    <property type="entry name" value="IONOTROPIC GLUTAMATE RECEPTOR"/>
    <property type="match status" value="1"/>
</dbReference>
<dbReference type="EMBL" id="JAUTWS010000021">
    <property type="protein sequence ID" value="MDO9710817.1"/>
    <property type="molecule type" value="Genomic_DNA"/>
</dbReference>
<keyword evidence="7" id="KW-0675">Receptor</keyword>
<evidence type="ECO:0000256" key="6">
    <source>
        <dbReference type="ARBA" id="ARBA00023136"/>
    </source>
</evidence>
<dbReference type="Gene3D" id="1.10.287.70">
    <property type="match status" value="1"/>
</dbReference>
<dbReference type="Gene3D" id="3.40.190.10">
    <property type="entry name" value="Periplasmic binding protein-like II"/>
    <property type="match status" value="2"/>
</dbReference>
<dbReference type="SUPFAM" id="SSF53850">
    <property type="entry name" value="Periplasmic binding protein-like II"/>
    <property type="match status" value="1"/>
</dbReference>
<feature type="domain" description="Ionotropic glutamate receptor C-terminal" evidence="13">
    <location>
        <begin position="47"/>
        <end position="376"/>
    </location>
</feature>
<evidence type="ECO:0000256" key="7">
    <source>
        <dbReference type="ARBA" id="ARBA00023170"/>
    </source>
</evidence>
<feature type="signal peptide" evidence="11">
    <location>
        <begin position="1"/>
        <end position="35"/>
    </location>
</feature>
<dbReference type="SUPFAM" id="SSF81324">
    <property type="entry name" value="Voltage-gated potassium channels"/>
    <property type="match status" value="1"/>
</dbReference>
<dbReference type="InterPro" id="IPR015683">
    <property type="entry name" value="Ionotropic_Glu_rcpt"/>
</dbReference>
<dbReference type="Pfam" id="PF00060">
    <property type="entry name" value="Lig_chan"/>
    <property type="match status" value="1"/>
</dbReference>
<keyword evidence="11" id="KW-0732">Signal</keyword>
<keyword evidence="6 10" id="KW-0472">Membrane</keyword>
<keyword evidence="15" id="KW-1185">Reference proteome</keyword>
<dbReference type="Proteomes" id="UP001243009">
    <property type="component" value="Unassembled WGS sequence"/>
</dbReference>
<dbReference type="InterPro" id="IPR001638">
    <property type="entry name" value="Solute-binding_3/MltF_N"/>
</dbReference>
<keyword evidence="5" id="KW-0406">Ion transport</keyword>
<name>A0ABT9E3Y0_9PROT</name>
<accession>A0ABT9E3Y0</accession>
<proteinExistence type="predicted"/>
<evidence type="ECO:0000256" key="3">
    <source>
        <dbReference type="ARBA" id="ARBA00022692"/>
    </source>
</evidence>
<dbReference type="SMART" id="SM00079">
    <property type="entry name" value="PBPe"/>
    <property type="match status" value="1"/>
</dbReference>
<keyword evidence="8" id="KW-0325">Glycoprotein</keyword>
<evidence type="ECO:0000256" key="10">
    <source>
        <dbReference type="SAM" id="Phobius"/>
    </source>
</evidence>
<evidence type="ECO:0000256" key="4">
    <source>
        <dbReference type="ARBA" id="ARBA00022989"/>
    </source>
</evidence>
<keyword evidence="3 10" id="KW-0812">Transmembrane</keyword>
<evidence type="ECO:0000313" key="15">
    <source>
        <dbReference type="Proteomes" id="UP001243009"/>
    </source>
</evidence>
<gene>
    <name evidence="14" type="ORF">Q7A36_20875</name>
</gene>
<evidence type="ECO:0000256" key="9">
    <source>
        <dbReference type="ARBA" id="ARBA00023303"/>
    </source>
</evidence>
<evidence type="ECO:0000259" key="13">
    <source>
        <dbReference type="SMART" id="SM00079"/>
    </source>
</evidence>
<dbReference type="InterPro" id="IPR001320">
    <property type="entry name" value="Iontro_rcpt_C"/>
</dbReference>
<keyword evidence="4 10" id="KW-1133">Transmembrane helix</keyword>
<feature type="transmembrane region" description="Helical" evidence="10">
    <location>
        <begin position="230"/>
        <end position="250"/>
    </location>
</feature>